<keyword evidence="5" id="KW-0547">Nucleotide-binding</keyword>
<dbReference type="EMBL" id="CAJVPZ010000102">
    <property type="protein sequence ID" value="CAG8453018.1"/>
    <property type="molecule type" value="Genomic_DNA"/>
</dbReference>
<dbReference type="SMART" id="SM00896">
    <property type="entry name" value="FDX-ACB"/>
    <property type="match status" value="1"/>
</dbReference>
<evidence type="ECO:0000259" key="10">
    <source>
        <dbReference type="PROSITE" id="PS51447"/>
    </source>
</evidence>
<dbReference type="SUPFAM" id="SSF46955">
    <property type="entry name" value="Putative DNA-binding domain"/>
    <property type="match status" value="1"/>
</dbReference>
<evidence type="ECO:0000256" key="1">
    <source>
        <dbReference type="ARBA" id="ARBA00001946"/>
    </source>
</evidence>
<dbReference type="SUPFAM" id="SSF56037">
    <property type="entry name" value="PheT/TilS domain"/>
    <property type="match status" value="1"/>
</dbReference>
<comment type="caution">
    <text evidence="12">The sequence shown here is derived from an EMBL/GenBank/DDBJ whole genome shotgun (WGS) entry which is preliminary data.</text>
</comment>
<dbReference type="SMART" id="SM00873">
    <property type="entry name" value="B3_4"/>
    <property type="match status" value="1"/>
</dbReference>
<evidence type="ECO:0000256" key="8">
    <source>
        <dbReference type="ARBA" id="ARBA00022917"/>
    </source>
</evidence>
<sequence>MLRVRIPYPVPDNSMPLIPWEYLEKHLILSSPQPAAIAEKLTACGLETNLITQEKDIYLEFTTLANRILLNCQIKLPSLTNKKNLEKKGIRANIATDNCSEFHCGLIKNVVIRESSPVLKKILATNNIRSINNVVDLANLVMLETGQPFHLIDYDTLPQKNSIEVRQAQKKERMITISGQRLTLSADDIVISSGQKIISLAGVIGAKKNSLTPHAQNILIECGTFSSPSIKSTSSRLALTTKSSQYFEKEVNLTGQAFSSFYYLTSLIQELSGPIYYLNAPFYRSDLTRAEDLIEEILRIYDYNKIPSSLPTWQKVNVKIISYSLISEKEKEDFLPPAKDFYQLLFPKSENHRYYRQSLIPSHNQIINYNLAHGSQDLRLFEIASIYGKTQSEMLSEELLTLSATGKIFNQPFPRVISHLPVSNFPASEKDLSLIFAQDINYNEVIKEIKRAGGEDLCQVSIFDVYQNPALVKEGKKSVSFRLVFQSSTKTLEKLEIEKTVTQITACLIELFRATKRS</sequence>
<dbReference type="OrthoDB" id="2441411at2759"/>
<comment type="cofactor">
    <cofactor evidence="1">
        <name>Mg(2+)</name>
        <dbReference type="ChEBI" id="CHEBI:18420"/>
    </cofactor>
</comment>
<dbReference type="SMART" id="SM00874">
    <property type="entry name" value="B5"/>
    <property type="match status" value="1"/>
</dbReference>
<dbReference type="GO" id="GO:0004826">
    <property type="term" value="F:phenylalanine-tRNA ligase activity"/>
    <property type="evidence" value="ECO:0007669"/>
    <property type="project" value="UniProtKB-EC"/>
</dbReference>
<dbReference type="InterPro" id="IPR009061">
    <property type="entry name" value="DNA-bd_dom_put_sf"/>
</dbReference>
<dbReference type="GO" id="GO:0000287">
    <property type="term" value="F:magnesium ion binding"/>
    <property type="evidence" value="ECO:0007669"/>
    <property type="project" value="InterPro"/>
</dbReference>
<evidence type="ECO:0000256" key="6">
    <source>
        <dbReference type="ARBA" id="ARBA00022840"/>
    </source>
</evidence>
<evidence type="ECO:0000256" key="2">
    <source>
        <dbReference type="ARBA" id="ARBA00012814"/>
    </source>
</evidence>
<protein>
    <recommendedName>
        <fullName evidence="2">phenylalanine--tRNA ligase</fullName>
        <ecNumber evidence="2">6.1.1.20</ecNumber>
    </recommendedName>
</protein>
<gene>
    <name evidence="12" type="ORF">RFULGI_LOCUS325</name>
</gene>
<feature type="domain" description="FDX-ACB" evidence="10">
    <location>
        <begin position="423"/>
        <end position="517"/>
    </location>
</feature>
<evidence type="ECO:0000256" key="5">
    <source>
        <dbReference type="ARBA" id="ARBA00022741"/>
    </source>
</evidence>
<dbReference type="AlphaFoldDB" id="A0A9N8YXN2"/>
<evidence type="ECO:0000256" key="3">
    <source>
        <dbReference type="ARBA" id="ARBA00022598"/>
    </source>
</evidence>
<name>A0A9N8YXN2_9GLOM</name>
<dbReference type="GO" id="GO:0006432">
    <property type="term" value="P:phenylalanyl-tRNA aminoacylation"/>
    <property type="evidence" value="ECO:0007669"/>
    <property type="project" value="InterPro"/>
</dbReference>
<keyword evidence="3" id="KW-0436">Ligase</keyword>
<keyword evidence="4" id="KW-0479">Metal-binding</keyword>
<dbReference type="Pfam" id="PF03147">
    <property type="entry name" value="FDX-ACB"/>
    <property type="match status" value="1"/>
</dbReference>
<dbReference type="GO" id="GO:0009328">
    <property type="term" value="C:phenylalanine-tRNA ligase complex"/>
    <property type="evidence" value="ECO:0007669"/>
    <property type="project" value="TreeGrafter"/>
</dbReference>
<dbReference type="PROSITE" id="PS51447">
    <property type="entry name" value="FDX_ACB"/>
    <property type="match status" value="1"/>
</dbReference>
<dbReference type="Gene3D" id="3.50.40.10">
    <property type="entry name" value="Phenylalanyl-trna Synthetase, Chain B, domain 3"/>
    <property type="match status" value="1"/>
</dbReference>
<dbReference type="InterPro" id="IPR045060">
    <property type="entry name" value="Phe-tRNA-ligase_IIc_bsu"/>
</dbReference>
<evidence type="ECO:0000313" key="12">
    <source>
        <dbReference type="EMBL" id="CAG8453018.1"/>
    </source>
</evidence>
<evidence type="ECO:0000259" key="11">
    <source>
        <dbReference type="PROSITE" id="PS51483"/>
    </source>
</evidence>
<dbReference type="SUPFAM" id="SSF55681">
    <property type="entry name" value="Class II aaRS and biotin synthetases"/>
    <property type="match status" value="1"/>
</dbReference>
<organism evidence="12 13">
    <name type="scientific">Racocetra fulgida</name>
    <dbReference type="NCBI Taxonomy" id="60492"/>
    <lineage>
        <taxon>Eukaryota</taxon>
        <taxon>Fungi</taxon>
        <taxon>Fungi incertae sedis</taxon>
        <taxon>Mucoromycota</taxon>
        <taxon>Glomeromycotina</taxon>
        <taxon>Glomeromycetes</taxon>
        <taxon>Diversisporales</taxon>
        <taxon>Gigasporaceae</taxon>
        <taxon>Racocetra</taxon>
    </lineage>
</organism>
<keyword evidence="8" id="KW-0648">Protein biosynthesis</keyword>
<dbReference type="Gene3D" id="3.30.70.380">
    <property type="entry name" value="Ferrodoxin-fold anticodon-binding domain"/>
    <property type="match status" value="1"/>
</dbReference>
<dbReference type="Gene3D" id="3.30.930.10">
    <property type="entry name" value="Bira Bifunctional Protein, Domain 2"/>
    <property type="match status" value="1"/>
</dbReference>
<dbReference type="EC" id="6.1.1.20" evidence="2"/>
<keyword evidence="7" id="KW-0460">Magnesium</keyword>
<keyword evidence="6" id="KW-0067">ATP-binding</keyword>
<accession>A0A9N8YXN2</accession>
<evidence type="ECO:0000256" key="9">
    <source>
        <dbReference type="ARBA" id="ARBA00023146"/>
    </source>
</evidence>
<evidence type="ECO:0000313" key="13">
    <source>
        <dbReference type="Proteomes" id="UP000789396"/>
    </source>
</evidence>
<keyword evidence="9" id="KW-0030">Aminoacyl-tRNA synthetase</keyword>
<dbReference type="GO" id="GO:0003723">
    <property type="term" value="F:RNA binding"/>
    <property type="evidence" value="ECO:0007669"/>
    <property type="project" value="InterPro"/>
</dbReference>
<dbReference type="InterPro" id="IPR005121">
    <property type="entry name" value="Fdx_antiC-bd"/>
</dbReference>
<dbReference type="PANTHER" id="PTHR10947:SF0">
    <property type="entry name" value="PHENYLALANINE--TRNA LIGASE BETA SUBUNIT"/>
    <property type="match status" value="1"/>
</dbReference>
<dbReference type="Pfam" id="PF03483">
    <property type="entry name" value="B3_4"/>
    <property type="match status" value="1"/>
</dbReference>
<dbReference type="SUPFAM" id="SSF54991">
    <property type="entry name" value="Anticodon-binding domain of PheRS"/>
    <property type="match status" value="1"/>
</dbReference>
<dbReference type="PROSITE" id="PS51483">
    <property type="entry name" value="B5"/>
    <property type="match status" value="1"/>
</dbReference>
<dbReference type="InterPro" id="IPR045864">
    <property type="entry name" value="aa-tRNA-synth_II/BPL/LPL"/>
</dbReference>
<feature type="domain" description="B5" evidence="11">
    <location>
        <begin position="225"/>
        <end position="308"/>
    </location>
</feature>
<dbReference type="InterPro" id="IPR036690">
    <property type="entry name" value="Fdx_antiC-bd_sf"/>
</dbReference>
<evidence type="ECO:0000256" key="7">
    <source>
        <dbReference type="ARBA" id="ARBA00022842"/>
    </source>
</evidence>
<dbReference type="PANTHER" id="PTHR10947">
    <property type="entry name" value="PHENYLALANYL-TRNA SYNTHETASE BETA CHAIN AND LEUCINE-RICH REPEAT-CONTAINING PROTEIN 47"/>
    <property type="match status" value="1"/>
</dbReference>
<dbReference type="InterPro" id="IPR041616">
    <property type="entry name" value="PheRS_beta_core"/>
</dbReference>
<dbReference type="InterPro" id="IPR005147">
    <property type="entry name" value="tRNA_synthase_B5-dom"/>
</dbReference>
<evidence type="ECO:0000256" key="4">
    <source>
        <dbReference type="ARBA" id="ARBA00022723"/>
    </source>
</evidence>
<dbReference type="GO" id="GO:0005524">
    <property type="term" value="F:ATP binding"/>
    <property type="evidence" value="ECO:0007669"/>
    <property type="project" value="UniProtKB-KW"/>
</dbReference>
<dbReference type="Proteomes" id="UP000789396">
    <property type="component" value="Unassembled WGS sequence"/>
</dbReference>
<keyword evidence="13" id="KW-1185">Reference proteome</keyword>
<dbReference type="InterPro" id="IPR005146">
    <property type="entry name" value="B3/B4_tRNA-bd"/>
</dbReference>
<dbReference type="Pfam" id="PF17759">
    <property type="entry name" value="tRNA_synthFbeta"/>
    <property type="match status" value="1"/>
</dbReference>
<dbReference type="InterPro" id="IPR020825">
    <property type="entry name" value="Phe-tRNA_synthase-like_B3/B4"/>
</dbReference>
<proteinExistence type="predicted"/>
<reference evidence="12" key="1">
    <citation type="submission" date="2021-06" db="EMBL/GenBank/DDBJ databases">
        <authorList>
            <person name="Kallberg Y."/>
            <person name="Tangrot J."/>
            <person name="Rosling A."/>
        </authorList>
    </citation>
    <scope>NUCLEOTIDE SEQUENCE</scope>
    <source>
        <strain evidence="12">IN212</strain>
    </source>
</reference>